<proteinExistence type="predicted"/>
<evidence type="ECO:0000313" key="1">
    <source>
        <dbReference type="EMBL" id="GAA3613089.1"/>
    </source>
</evidence>
<reference evidence="2" key="1">
    <citation type="journal article" date="2019" name="Int. J. Syst. Evol. Microbiol.">
        <title>The Global Catalogue of Microorganisms (GCM) 10K type strain sequencing project: providing services to taxonomists for standard genome sequencing and annotation.</title>
        <authorList>
            <consortium name="The Broad Institute Genomics Platform"/>
            <consortium name="The Broad Institute Genome Sequencing Center for Infectious Disease"/>
            <person name="Wu L."/>
            <person name="Ma J."/>
        </authorList>
    </citation>
    <scope>NUCLEOTIDE SEQUENCE [LARGE SCALE GENOMIC DNA]</scope>
    <source>
        <strain evidence="2">JCM 16902</strain>
    </source>
</reference>
<name>A0ABP6ZQ20_9ACTN</name>
<sequence>MSSNQAFSYLRTREWHLNLGVGGGGRGQLELMAEDRERWSAADGRVRVIEQRPNTALSDTTDTAQVEWAADLPNDPGQLRAYLLKGAPSPQHNVPETLVLIASVQRLHTQAIPAELAAAFHEILIGQPDLVALGETVDRAGRTGPGYSFEFTFGPARRLTLIFDPASKALLATEEMLIEPGRLAVEVPAVASYVLYLEQGRVASTDERPSAVLPG</sequence>
<comment type="caution">
    <text evidence="1">The sequence shown here is derived from an EMBL/GenBank/DDBJ whole genome shotgun (WGS) entry which is preliminary data.</text>
</comment>
<accession>A0ABP6ZQ20</accession>
<organism evidence="1 2">
    <name type="scientific">Kineosporia mesophila</name>
    <dbReference type="NCBI Taxonomy" id="566012"/>
    <lineage>
        <taxon>Bacteria</taxon>
        <taxon>Bacillati</taxon>
        <taxon>Actinomycetota</taxon>
        <taxon>Actinomycetes</taxon>
        <taxon>Kineosporiales</taxon>
        <taxon>Kineosporiaceae</taxon>
        <taxon>Kineosporia</taxon>
    </lineage>
</organism>
<evidence type="ECO:0008006" key="3">
    <source>
        <dbReference type="Google" id="ProtNLM"/>
    </source>
</evidence>
<gene>
    <name evidence="1" type="ORF">GCM10022223_31570</name>
</gene>
<dbReference type="EMBL" id="BAAAZO010000004">
    <property type="protein sequence ID" value="GAA3613089.1"/>
    <property type="molecule type" value="Genomic_DNA"/>
</dbReference>
<evidence type="ECO:0000313" key="2">
    <source>
        <dbReference type="Proteomes" id="UP001501074"/>
    </source>
</evidence>
<dbReference type="Proteomes" id="UP001501074">
    <property type="component" value="Unassembled WGS sequence"/>
</dbReference>
<keyword evidence="2" id="KW-1185">Reference proteome</keyword>
<protein>
    <recommendedName>
        <fullName evidence="3">DUF5753 domain-containing protein</fullName>
    </recommendedName>
</protein>
<dbReference type="RefSeq" id="WP_231481970.1">
    <property type="nucleotide sequence ID" value="NZ_BAAAZO010000004.1"/>
</dbReference>